<comment type="function">
    <text evidence="1">Required for ubiquinone (coenzyme Q) biosynthesis. Binds hydrophobic ubiquinone biosynthetic intermediates via its SCP2 domain and is essential for the stability of the Ubi complex. May constitute a docking platform where Ubi enzymes assemble and access their SCP2-bound polyprenyl substrates.</text>
</comment>
<dbReference type="Proteomes" id="UP001165423">
    <property type="component" value="Unassembled WGS sequence"/>
</dbReference>
<proteinExistence type="inferred from homology"/>
<reference evidence="3 4" key="1">
    <citation type="submission" date="2022-03" db="EMBL/GenBank/DDBJ databases">
        <title>Luteimonas soily sp. nov., a novel bacterium isolated from the soil.</title>
        <authorList>
            <person name="Zhang X."/>
        </authorList>
    </citation>
    <scope>NUCLEOTIDE SEQUENCE [LARGE SCALE GENOMIC DNA]</scope>
    <source>
        <strain evidence="3 4">50</strain>
    </source>
</reference>
<gene>
    <name evidence="1" type="primary">ubiJ</name>
    <name evidence="3" type="ORF">MQC88_09600</name>
</gene>
<dbReference type="PANTHER" id="PTHR38693">
    <property type="entry name" value="UBIQUINONE BIOSYNTHESIS PROTEIN UBIJ"/>
    <property type="match status" value="1"/>
</dbReference>
<dbReference type="Pfam" id="PF02036">
    <property type="entry name" value="SCP2"/>
    <property type="match status" value="1"/>
</dbReference>
<keyword evidence="1" id="KW-0963">Cytoplasm</keyword>
<comment type="caution">
    <text evidence="3">The sequence shown here is derived from an EMBL/GenBank/DDBJ whole genome shotgun (WGS) entry which is preliminary data.</text>
</comment>
<dbReference type="EMBL" id="JALGCL010000003">
    <property type="protein sequence ID" value="MCJ0826197.1"/>
    <property type="molecule type" value="Genomic_DNA"/>
</dbReference>
<protein>
    <recommendedName>
        <fullName evidence="1">Ubiquinone biosynthesis accessory factor UbiJ</fullName>
    </recommendedName>
</protein>
<dbReference type="RefSeq" id="WP_243321449.1">
    <property type="nucleotide sequence ID" value="NZ_JALGCL010000003.1"/>
</dbReference>
<sequence length="223" mass="23663">MTAATFDWKPLAGRTLEAALNRALALDPQTRDGLQALDGQCVALTLEPVAGGRPLALQVCVAGARLQVGPVDAQREPELSVRSTLAGLLAQLPVFRRDDAPPVGRMKLSGDAELARRLQQLATRFDPDWQQPFAAVFGDVLGVQLANAFAAALAHARDAGRDLAGAAAEYVTEESRDVVPRAELDTFYDEVDTLRDDAARLAARVERLRAAAAGAAARNGSGR</sequence>
<dbReference type="InterPro" id="IPR003033">
    <property type="entry name" value="SCP2_sterol-bd_dom"/>
</dbReference>
<comment type="pathway">
    <text evidence="1">Cofactor biosynthesis; ubiquinone biosynthesis.</text>
</comment>
<dbReference type="InterPro" id="IPR038989">
    <property type="entry name" value="UbiJ"/>
</dbReference>
<keyword evidence="1" id="KW-0831">Ubiquinone biosynthesis</keyword>
<dbReference type="PANTHER" id="PTHR38693:SF1">
    <property type="entry name" value="UBIQUINONE BIOSYNTHESIS ACCESSORY FACTOR UBIJ"/>
    <property type="match status" value="1"/>
</dbReference>
<evidence type="ECO:0000313" key="4">
    <source>
        <dbReference type="Proteomes" id="UP001165423"/>
    </source>
</evidence>
<organism evidence="3 4">
    <name type="scientific">Cognatiluteimonas sedimenti</name>
    <dbReference type="NCBI Taxonomy" id="2927791"/>
    <lineage>
        <taxon>Bacteria</taxon>
        <taxon>Pseudomonadati</taxon>
        <taxon>Pseudomonadota</taxon>
        <taxon>Gammaproteobacteria</taxon>
        <taxon>Lysobacterales</taxon>
        <taxon>Lysobacteraceae</taxon>
        <taxon>Cognatiluteimonas</taxon>
    </lineage>
</organism>
<keyword evidence="4" id="KW-1185">Reference proteome</keyword>
<dbReference type="HAMAP" id="MF_02215">
    <property type="entry name" value="UbiJ"/>
    <property type="match status" value="1"/>
</dbReference>
<name>A0ABT0A5E9_9GAMM</name>
<evidence type="ECO:0000313" key="3">
    <source>
        <dbReference type="EMBL" id="MCJ0826197.1"/>
    </source>
</evidence>
<evidence type="ECO:0000256" key="1">
    <source>
        <dbReference type="HAMAP-Rule" id="MF_02215"/>
    </source>
</evidence>
<evidence type="ECO:0000259" key="2">
    <source>
        <dbReference type="Pfam" id="PF02036"/>
    </source>
</evidence>
<comment type="similarity">
    <text evidence="1">Belongs to the UbiJ family.</text>
</comment>
<comment type="subcellular location">
    <subcellularLocation>
        <location evidence="1">Cytoplasm</location>
    </subcellularLocation>
</comment>
<feature type="domain" description="SCP2" evidence="2">
    <location>
        <begin position="20"/>
        <end position="122"/>
    </location>
</feature>
<accession>A0ABT0A5E9</accession>